<evidence type="ECO:0000313" key="2">
    <source>
        <dbReference type="EMBL" id="MBA4668924.1"/>
    </source>
</evidence>
<name>A0A7C9EWU4_OPUST</name>
<feature type="region of interest" description="Disordered" evidence="1">
    <location>
        <begin position="108"/>
        <end position="161"/>
    </location>
</feature>
<dbReference type="EMBL" id="GISG01241818">
    <property type="protein sequence ID" value="MBA4668924.1"/>
    <property type="molecule type" value="Transcribed_RNA"/>
</dbReference>
<accession>A0A7C9EWU4</accession>
<dbReference type="AlphaFoldDB" id="A0A7C9EWU4"/>
<evidence type="ECO:0000256" key="1">
    <source>
        <dbReference type="SAM" id="MobiDB-lite"/>
    </source>
</evidence>
<proteinExistence type="predicted"/>
<reference evidence="2" key="2">
    <citation type="submission" date="2020-07" db="EMBL/GenBank/DDBJ databases">
        <authorList>
            <person name="Vera ALvarez R."/>
            <person name="Arias-Moreno D.M."/>
            <person name="Jimenez-Jacinto V."/>
            <person name="Jimenez-Bremont J.F."/>
            <person name="Swaminathan K."/>
            <person name="Moose S.P."/>
            <person name="Guerrero-Gonzalez M.L."/>
            <person name="Marino-Ramirez L."/>
            <person name="Landsman D."/>
            <person name="Rodriguez-Kessler M."/>
            <person name="Delgado-Sanchez P."/>
        </authorList>
    </citation>
    <scope>NUCLEOTIDE SEQUENCE</scope>
    <source>
        <tissue evidence="2">Cladode</tissue>
    </source>
</reference>
<organism evidence="2">
    <name type="scientific">Opuntia streptacantha</name>
    <name type="common">Prickly pear cactus</name>
    <name type="synonym">Opuntia cardona</name>
    <dbReference type="NCBI Taxonomy" id="393608"/>
    <lineage>
        <taxon>Eukaryota</taxon>
        <taxon>Viridiplantae</taxon>
        <taxon>Streptophyta</taxon>
        <taxon>Embryophyta</taxon>
        <taxon>Tracheophyta</taxon>
        <taxon>Spermatophyta</taxon>
        <taxon>Magnoliopsida</taxon>
        <taxon>eudicotyledons</taxon>
        <taxon>Gunneridae</taxon>
        <taxon>Pentapetalae</taxon>
        <taxon>Caryophyllales</taxon>
        <taxon>Cactineae</taxon>
        <taxon>Cactaceae</taxon>
        <taxon>Opuntioideae</taxon>
        <taxon>Opuntia</taxon>
    </lineage>
</organism>
<reference evidence="2" key="1">
    <citation type="journal article" date="2013" name="J. Plant Res.">
        <title>Effect of fungi and light on seed germination of three Opuntia species from semiarid lands of central Mexico.</title>
        <authorList>
            <person name="Delgado-Sanchez P."/>
            <person name="Jimenez-Bremont J.F."/>
            <person name="Guerrero-Gonzalez Mde L."/>
            <person name="Flores J."/>
        </authorList>
    </citation>
    <scope>NUCLEOTIDE SEQUENCE</scope>
    <source>
        <tissue evidence="2">Cladode</tissue>
    </source>
</reference>
<protein>
    <submittedName>
        <fullName evidence="2">Uncharacterized protein</fullName>
    </submittedName>
</protein>
<sequence length="161" mass="17855">MNMAAAAFEPATLSIWSRVMPILSHMMISLEAAFDNKVEELHADIFLSYLRDTFSTTALAGNRVHPRMVWPFPRDNVPENWRSMVPAATVNAQGMPLWRVPMRGPEFPAEEDTKTPCSMAANEPMATGSVYKGKPPKPKEMEITSTPSDIAWSKAASTSEE</sequence>